<keyword evidence="1" id="KW-0732">Signal</keyword>
<keyword evidence="5" id="KW-1185">Reference proteome</keyword>
<evidence type="ECO:0000259" key="2">
    <source>
        <dbReference type="Pfam" id="PF12776"/>
    </source>
</evidence>
<feature type="domain" description="Myb/SANT-like" evidence="2">
    <location>
        <begin position="30"/>
        <end position="100"/>
    </location>
</feature>
<evidence type="ECO:0000313" key="5">
    <source>
        <dbReference type="Proteomes" id="UP000008827"/>
    </source>
</evidence>
<accession>A0A0R0FMP8</accession>
<dbReference type="AlphaFoldDB" id="A0A0R0FMP8"/>
<protein>
    <recommendedName>
        <fullName evidence="2">Myb/SANT-like domain-containing protein</fullName>
    </recommendedName>
</protein>
<dbReference type="InterPro" id="IPR024752">
    <property type="entry name" value="Myb/SANT-like_dom"/>
</dbReference>
<dbReference type="PANTHER" id="PTHR31704">
    <property type="entry name" value="MYB/SANT-LIKE DNA-BINDING DOMAIN PROTEIN-RELATED"/>
    <property type="match status" value="1"/>
</dbReference>
<feature type="signal peptide" evidence="1">
    <location>
        <begin position="1"/>
        <end position="23"/>
    </location>
</feature>
<name>A0A0R0FMP8_SOYBN</name>
<dbReference type="Proteomes" id="UP000008827">
    <property type="component" value="Chromosome 17"/>
</dbReference>
<reference evidence="3 4" key="1">
    <citation type="journal article" date="2010" name="Nature">
        <title>Genome sequence of the palaeopolyploid soybean.</title>
        <authorList>
            <person name="Schmutz J."/>
            <person name="Cannon S.B."/>
            <person name="Schlueter J."/>
            <person name="Ma J."/>
            <person name="Mitros T."/>
            <person name="Nelson W."/>
            <person name="Hyten D.L."/>
            <person name="Song Q."/>
            <person name="Thelen J.J."/>
            <person name="Cheng J."/>
            <person name="Xu D."/>
            <person name="Hellsten U."/>
            <person name="May G.D."/>
            <person name="Yu Y."/>
            <person name="Sakurai T."/>
            <person name="Umezawa T."/>
            <person name="Bhattacharyya M.K."/>
            <person name="Sandhu D."/>
            <person name="Valliyodan B."/>
            <person name="Lindquist E."/>
            <person name="Peto M."/>
            <person name="Grant D."/>
            <person name="Shu S."/>
            <person name="Goodstein D."/>
            <person name="Barry K."/>
            <person name="Futrell-Griggs M."/>
            <person name="Abernathy B."/>
            <person name="Du J."/>
            <person name="Tian Z."/>
            <person name="Zhu L."/>
            <person name="Gill N."/>
            <person name="Joshi T."/>
            <person name="Libault M."/>
            <person name="Sethuraman A."/>
            <person name="Zhang X.-C."/>
            <person name="Shinozaki K."/>
            <person name="Nguyen H.T."/>
            <person name="Wing R.A."/>
            <person name="Cregan P."/>
            <person name="Specht J."/>
            <person name="Grimwood J."/>
            <person name="Rokhsar D."/>
            <person name="Stacey G."/>
            <person name="Shoemaker R.C."/>
            <person name="Jackson S.A."/>
        </authorList>
    </citation>
    <scope>NUCLEOTIDE SEQUENCE [LARGE SCALE GENOMIC DNA]</scope>
    <source>
        <strain evidence="4">cv. Williams 82</strain>
        <tissue evidence="3">Callus</tissue>
    </source>
</reference>
<evidence type="ECO:0000313" key="3">
    <source>
        <dbReference type="EMBL" id="KRH04658.1"/>
    </source>
</evidence>
<dbReference type="Pfam" id="PF12776">
    <property type="entry name" value="Myb_DNA-bind_3"/>
    <property type="match status" value="1"/>
</dbReference>
<dbReference type="PANTHER" id="PTHR31704:SF49">
    <property type="entry name" value="MYB_SANT-LIKE DOMAIN-CONTAINING PROTEIN"/>
    <property type="match status" value="1"/>
</dbReference>
<dbReference type="Gramene" id="KRH04658">
    <property type="protein sequence ID" value="KRH04658"/>
    <property type="gene ID" value="GLYMA_17G177400"/>
</dbReference>
<reference evidence="4" key="2">
    <citation type="submission" date="2018-02" db="UniProtKB">
        <authorList>
            <consortium name="EnsemblPlants"/>
        </authorList>
    </citation>
    <scope>IDENTIFICATION</scope>
    <source>
        <strain evidence="4">Williams 82</strain>
    </source>
</reference>
<organism evidence="3">
    <name type="scientific">Glycine max</name>
    <name type="common">Soybean</name>
    <name type="synonym">Glycine hispida</name>
    <dbReference type="NCBI Taxonomy" id="3847"/>
    <lineage>
        <taxon>Eukaryota</taxon>
        <taxon>Viridiplantae</taxon>
        <taxon>Streptophyta</taxon>
        <taxon>Embryophyta</taxon>
        <taxon>Tracheophyta</taxon>
        <taxon>Spermatophyta</taxon>
        <taxon>Magnoliopsida</taxon>
        <taxon>eudicotyledons</taxon>
        <taxon>Gunneridae</taxon>
        <taxon>Pentapetalae</taxon>
        <taxon>rosids</taxon>
        <taxon>fabids</taxon>
        <taxon>Fabales</taxon>
        <taxon>Fabaceae</taxon>
        <taxon>Papilionoideae</taxon>
        <taxon>50 kb inversion clade</taxon>
        <taxon>NPAAA clade</taxon>
        <taxon>indigoferoid/millettioid clade</taxon>
        <taxon>Phaseoleae</taxon>
        <taxon>Glycine</taxon>
        <taxon>Glycine subgen. Soja</taxon>
    </lineage>
</organism>
<reference evidence="3" key="3">
    <citation type="submission" date="2018-07" db="EMBL/GenBank/DDBJ databases">
        <title>WGS assembly of Glycine max.</title>
        <authorList>
            <person name="Schmutz J."/>
            <person name="Cannon S."/>
            <person name="Schlueter J."/>
            <person name="Ma J."/>
            <person name="Mitros T."/>
            <person name="Nelson W."/>
            <person name="Hyten D."/>
            <person name="Song Q."/>
            <person name="Thelen J."/>
            <person name="Cheng J."/>
            <person name="Xu D."/>
            <person name="Hellsten U."/>
            <person name="May G."/>
            <person name="Yu Y."/>
            <person name="Sakurai T."/>
            <person name="Umezawa T."/>
            <person name="Bhattacharyya M."/>
            <person name="Sandhu D."/>
            <person name="Valliyodan B."/>
            <person name="Lindquist E."/>
            <person name="Peto M."/>
            <person name="Grant D."/>
            <person name="Shu S."/>
            <person name="Goodstein D."/>
            <person name="Barry K."/>
            <person name="Futrell-Griggs M."/>
            <person name="Abernathy B."/>
            <person name="Du J."/>
            <person name="Tian Z."/>
            <person name="Zhu L."/>
            <person name="Gill N."/>
            <person name="Joshi T."/>
            <person name="Libault M."/>
            <person name="Sethuraman A."/>
            <person name="Zhang X."/>
            <person name="Shinozaki K."/>
            <person name="Nguyen H."/>
            <person name="Wing R."/>
            <person name="Cregan P."/>
            <person name="Specht J."/>
            <person name="Grimwood J."/>
            <person name="Rokhsar D."/>
            <person name="Stacey G."/>
            <person name="Shoemaker R."/>
            <person name="Jackson S."/>
        </authorList>
    </citation>
    <scope>NUCLEOTIDE SEQUENCE</scope>
    <source>
        <tissue evidence="3">Callus</tissue>
    </source>
</reference>
<sequence length="252" mass="29278">MFYKSISLIYFLMILLNILKIRSNVYEKATWDPKENEAFIEACLEQITKGEHLGSSFTKVGTYNKAQLKNKYDNLIKDWRVWYKLFRKETGLGWDNTRNTENPLYGKFRYKGLPFAHQLTILFKDVVVTKDFIQAIGSQKSGEKRKRIDRTEKIGKKKLNASSKIGEAVSDIAKTCRSRIENVTSASINEVVKELKTLPEVANDTELHTKCCNLMLFKPAREMLIALRGEDEKRLHWLKDAVKNRLFMNMSL</sequence>
<dbReference type="OrthoDB" id="1413838at2759"/>
<gene>
    <name evidence="3" type="ORF">GLYMA_17G177400</name>
</gene>
<dbReference type="EMBL" id="CM000850">
    <property type="protein sequence ID" value="KRH04658.1"/>
    <property type="molecule type" value="Genomic_DNA"/>
</dbReference>
<feature type="chain" id="PRO_5014521060" description="Myb/SANT-like domain-containing protein" evidence="1">
    <location>
        <begin position="24"/>
        <end position="252"/>
    </location>
</feature>
<dbReference type="OMA" id="KNIMARF"/>
<dbReference type="EnsemblPlants" id="KRH04658">
    <property type="protein sequence ID" value="KRH04658"/>
    <property type="gene ID" value="GLYMA_17G177400"/>
</dbReference>
<dbReference type="InParanoid" id="A0A0R0FMP8"/>
<proteinExistence type="predicted"/>
<evidence type="ECO:0000256" key="1">
    <source>
        <dbReference type="SAM" id="SignalP"/>
    </source>
</evidence>
<evidence type="ECO:0000313" key="4">
    <source>
        <dbReference type="EnsemblPlants" id="KRH04658"/>
    </source>
</evidence>